<evidence type="ECO:0000259" key="18">
    <source>
        <dbReference type="PROSITE" id="PS50109"/>
    </source>
</evidence>
<dbReference type="SUPFAM" id="SSF55874">
    <property type="entry name" value="ATPase domain of HSP90 chaperone/DNA topoisomerase II/histidine kinase"/>
    <property type="match status" value="1"/>
</dbReference>
<evidence type="ECO:0000259" key="19">
    <source>
        <dbReference type="PROSITE" id="PS50110"/>
    </source>
</evidence>
<dbReference type="PANTHER" id="PTHR45339:SF1">
    <property type="entry name" value="HYBRID SIGNAL TRANSDUCTION HISTIDINE KINASE J"/>
    <property type="match status" value="1"/>
</dbReference>
<dbReference type="InterPro" id="IPR005467">
    <property type="entry name" value="His_kinase_dom"/>
</dbReference>
<keyword evidence="10" id="KW-0378">Hydrolase</keyword>
<evidence type="ECO:0000256" key="1">
    <source>
        <dbReference type="ARBA" id="ARBA00000085"/>
    </source>
</evidence>
<evidence type="ECO:0000256" key="9">
    <source>
        <dbReference type="ARBA" id="ARBA00022777"/>
    </source>
</evidence>
<dbReference type="FunFam" id="3.30.565.10:FF:000010">
    <property type="entry name" value="Sensor histidine kinase RcsC"/>
    <property type="match status" value="1"/>
</dbReference>
<feature type="domain" description="Response regulatory" evidence="19">
    <location>
        <begin position="923"/>
        <end position="1043"/>
    </location>
</feature>
<dbReference type="InterPro" id="IPR001789">
    <property type="entry name" value="Sig_transdc_resp-reg_receiver"/>
</dbReference>
<dbReference type="GO" id="GO:0005524">
    <property type="term" value="F:ATP binding"/>
    <property type="evidence" value="ECO:0007669"/>
    <property type="project" value="UniProtKB-KW"/>
</dbReference>
<dbReference type="CDD" id="cd17546">
    <property type="entry name" value="REC_hyHK_CKI1_RcsC-like"/>
    <property type="match status" value="2"/>
</dbReference>
<keyword evidence="8" id="KW-0547">Nucleotide-binding</keyword>
<keyword evidence="4" id="KW-1003">Cell membrane</keyword>
<evidence type="ECO:0000256" key="12">
    <source>
        <dbReference type="ARBA" id="ARBA00022989"/>
    </source>
</evidence>
<evidence type="ECO:0000256" key="4">
    <source>
        <dbReference type="ARBA" id="ARBA00022475"/>
    </source>
</evidence>
<keyword evidence="7 17" id="KW-0812">Transmembrane</keyword>
<keyword evidence="13" id="KW-0902">Two-component regulatory system</keyword>
<keyword evidence="11" id="KW-0067">ATP-binding</keyword>
<evidence type="ECO:0000256" key="3">
    <source>
        <dbReference type="ARBA" id="ARBA00012438"/>
    </source>
</evidence>
<dbReference type="InterPro" id="IPR003594">
    <property type="entry name" value="HATPase_dom"/>
</dbReference>
<dbReference type="EC" id="2.7.13.3" evidence="3"/>
<evidence type="ECO:0000256" key="7">
    <source>
        <dbReference type="ARBA" id="ARBA00022692"/>
    </source>
</evidence>
<keyword evidence="6" id="KW-0808">Transferase</keyword>
<evidence type="ECO:0000313" key="21">
    <source>
        <dbReference type="Proteomes" id="UP000572072"/>
    </source>
</evidence>
<dbReference type="PRINTS" id="PR00344">
    <property type="entry name" value="BCTRLSENSOR"/>
</dbReference>
<evidence type="ECO:0000256" key="5">
    <source>
        <dbReference type="ARBA" id="ARBA00022553"/>
    </source>
</evidence>
<gene>
    <name evidence="20" type="ORF">F0262_02535</name>
</gene>
<keyword evidence="9" id="KW-0418">Kinase</keyword>
<dbReference type="SMART" id="SM00448">
    <property type="entry name" value="REC"/>
    <property type="match status" value="2"/>
</dbReference>
<dbReference type="Pfam" id="PF02518">
    <property type="entry name" value="HATPase_c"/>
    <property type="match status" value="1"/>
</dbReference>
<dbReference type="GO" id="GO:0000155">
    <property type="term" value="F:phosphorelay sensor kinase activity"/>
    <property type="evidence" value="ECO:0007669"/>
    <property type="project" value="InterPro"/>
</dbReference>
<dbReference type="FunFam" id="1.10.287.130:FF:000003">
    <property type="entry name" value="Histidine kinase"/>
    <property type="match status" value="1"/>
</dbReference>
<keyword evidence="12 17" id="KW-1133">Transmembrane helix</keyword>
<evidence type="ECO:0000256" key="6">
    <source>
        <dbReference type="ARBA" id="ARBA00022679"/>
    </source>
</evidence>
<evidence type="ECO:0000256" key="13">
    <source>
        <dbReference type="ARBA" id="ARBA00023012"/>
    </source>
</evidence>
<dbReference type="RefSeq" id="WP_171356960.1">
    <property type="nucleotide sequence ID" value="NZ_VTYN01000002.1"/>
</dbReference>
<feature type="domain" description="Histidine kinase" evidence="18">
    <location>
        <begin position="401"/>
        <end position="622"/>
    </location>
</feature>
<evidence type="ECO:0000256" key="8">
    <source>
        <dbReference type="ARBA" id="ARBA00022741"/>
    </source>
</evidence>
<feature type="transmembrane region" description="Helical" evidence="17">
    <location>
        <begin position="297"/>
        <end position="315"/>
    </location>
</feature>
<protein>
    <recommendedName>
        <fullName evidence="3">histidine kinase</fullName>
        <ecNumber evidence="3">2.7.13.3</ecNumber>
    </recommendedName>
</protein>
<dbReference type="Gene3D" id="3.30.565.10">
    <property type="entry name" value="Histidine kinase-like ATPase, C-terminal domain"/>
    <property type="match status" value="1"/>
</dbReference>
<keyword evidence="16" id="KW-0175">Coiled coil</keyword>
<dbReference type="PROSITE" id="PS50110">
    <property type="entry name" value="RESPONSE_REGULATORY"/>
    <property type="match status" value="2"/>
</dbReference>
<dbReference type="SMART" id="SM00388">
    <property type="entry name" value="HisKA"/>
    <property type="match status" value="1"/>
</dbReference>
<dbReference type="Proteomes" id="UP000572072">
    <property type="component" value="Unassembled WGS sequence"/>
</dbReference>
<keyword evidence="5 15" id="KW-0597">Phosphoprotein</keyword>
<dbReference type="InterPro" id="IPR036890">
    <property type="entry name" value="HATPase_C_sf"/>
</dbReference>
<feature type="modified residue" description="4-aspartylphosphate" evidence="15">
    <location>
        <position position="973"/>
    </location>
</feature>
<dbReference type="InterPro" id="IPR036097">
    <property type="entry name" value="HisK_dim/P_sf"/>
</dbReference>
<sequence length="1043" mass="117380">MVTAISWNNFSVKQKLICLVLLPICMLLVLATQQVLSLSEQANTLQRAELFSKYVDKMSEIYQITQDSNAASPIADIQFRISELSTITPTLFNSTHVDAKDALADLKESTTSLVKTTILEDKLDLGEWVSDAYKQLLIQLEKVPFTNATPEIKDHLTALTQLEWLLFWSNEENRLSQILVQSARQGEYDKEIRSTIISLIQNQQLFLERFLNLNANQEQVSLLLDTFTSDAFVQSQDFRSYLLNRSDLDELSSLEIETGLQALKTRLELLIDVDTTIKVQLTHDVESAIRKAERERSIFIFIIGLMTLLVIYSVLKLSQKVTQDLKLVLKFLKREDSKQDDSLKQIVKGKDELSQFAKEVQRLSYERQEASIKLKQAKEDAEQAKDDAIQASKAKSSFLANMSHEIRTPLNGVIGISEVLSETPLTATQLDYVDTIETSSHLLLSLINDILDFSKIESGMLLISPHSTCIRESIYDIASIVSPKAKEKGIDLSVSISPNTPYRVMLDDHRLRQVVMNFMSNAVKFTEKGRVQLAIETKEVNSSRAIIELSVSDSGIGIDEEQQKNIFEPFAQEDDSTTRQFGGTGLGLAISTQLVELMGGKIQLDSQKGIGSRFYFQLEVAVKQQYFKPNTSEKPNIPVTLLCDDSHFGERLIHELRFYHIECSAKHYRCADKPAADKLPTGGVLIYVESEPNCASAQTDYFQQLEACDIHVCLIKHLQSQQFDFGRNISAIITQPLLGQRLTKALQVCMNRPSHLVDEQLLDTAMHSTKILIVDDNSVNQKIAGLHVKKAGFEFDLANDGQEAVSMYQSNAYSLILMDCMMPVMDGFEATKRIRELEKQTNKPYVPIVALTASVVDDDIQKCYDVGMNDYVPKPFKANVLKEKIVQAISVAMEVHTKNPSPLVDSEPLPDEPLSTLPQKHERILLVEDNTVNQKVASLLLSKAGYQFEIAENGQVAVDMFQQDRGFDIILMDCMMPIKDGFEATREIRKFEQDSGLSKTPIIALTASVVDDDIQRCFDSGMDAYVPKPIRKEKLIHQIESVI</sequence>
<dbReference type="InterPro" id="IPR003661">
    <property type="entry name" value="HisK_dim/P_dom"/>
</dbReference>
<reference evidence="20 21" key="1">
    <citation type="submission" date="2019-08" db="EMBL/GenBank/DDBJ databases">
        <title>Draft genome sequencing and comparative genomics of hatchery-associated Vibrios.</title>
        <authorList>
            <person name="Kehlet-Delgado H."/>
            <person name="Mueller R.S."/>
        </authorList>
    </citation>
    <scope>NUCLEOTIDE SEQUENCE [LARGE SCALE GENOMIC DNA]</scope>
    <source>
        <strain evidence="20 21">00-78-3</strain>
    </source>
</reference>
<dbReference type="SUPFAM" id="SSF47384">
    <property type="entry name" value="Homodimeric domain of signal transducing histidine kinase"/>
    <property type="match status" value="1"/>
</dbReference>
<dbReference type="AlphaFoldDB" id="A0A7Y4E0J1"/>
<dbReference type="CDD" id="cd16922">
    <property type="entry name" value="HATPase_EvgS-ArcB-TorS-like"/>
    <property type="match status" value="1"/>
</dbReference>
<proteinExistence type="predicted"/>
<dbReference type="Gene3D" id="1.10.287.130">
    <property type="match status" value="1"/>
</dbReference>
<dbReference type="SUPFAM" id="SSF52172">
    <property type="entry name" value="CheY-like"/>
    <property type="match status" value="2"/>
</dbReference>
<organism evidence="20 21">
    <name type="scientific">Vibrio rotiferianus</name>
    <dbReference type="NCBI Taxonomy" id="190895"/>
    <lineage>
        <taxon>Bacteria</taxon>
        <taxon>Pseudomonadati</taxon>
        <taxon>Pseudomonadota</taxon>
        <taxon>Gammaproteobacteria</taxon>
        <taxon>Vibrionales</taxon>
        <taxon>Vibrionaceae</taxon>
        <taxon>Vibrio</taxon>
    </lineage>
</organism>
<feature type="modified residue" description="4-aspartylphosphate" evidence="15">
    <location>
        <position position="819"/>
    </location>
</feature>
<dbReference type="InterPro" id="IPR011006">
    <property type="entry name" value="CheY-like_superfamily"/>
</dbReference>
<evidence type="ECO:0000256" key="10">
    <source>
        <dbReference type="ARBA" id="ARBA00022801"/>
    </source>
</evidence>
<accession>A0A7Y4E0J1</accession>
<dbReference type="Gene3D" id="3.40.50.2300">
    <property type="match status" value="2"/>
</dbReference>
<keyword evidence="14 17" id="KW-0472">Membrane</keyword>
<dbReference type="EMBL" id="VTYN01000002">
    <property type="protein sequence ID" value="NOH46929.1"/>
    <property type="molecule type" value="Genomic_DNA"/>
</dbReference>
<evidence type="ECO:0000256" key="15">
    <source>
        <dbReference type="PROSITE-ProRule" id="PRU00169"/>
    </source>
</evidence>
<evidence type="ECO:0000256" key="17">
    <source>
        <dbReference type="SAM" id="Phobius"/>
    </source>
</evidence>
<comment type="subcellular location">
    <subcellularLocation>
        <location evidence="2">Cell membrane</location>
        <topology evidence="2">Multi-pass membrane protein</topology>
    </subcellularLocation>
</comment>
<comment type="catalytic activity">
    <reaction evidence="1">
        <text>ATP + protein L-histidine = ADP + protein N-phospho-L-histidine.</text>
        <dbReference type="EC" id="2.7.13.3"/>
    </reaction>
</comment>
<dbReference type="InterPro" id="IPR004358">
    <property type="entry name" value="Sig_transdc_His_kin-like_C"/>
</dbReference>
<dbReference type="PROSITE" id="PS50109">
    <property type="entry name" value="HIS_KIN"/>
    <property type="match status" value="1"/>
</dbReference>
<evidence type="ECO:0000256" key="2">
    <source>
        <dbReference type="ARBA" id="ARBA00004651"/>
    </source>
</evidence>
<evidence type="ECO:0000256" key="14">
    <source>
        <dbReference type="ARBA" id="ARBA00023136"/>
    </source>
</evidence>
<feature type="coiled-coil region" evidence="16">
    <location>
        <begin position="360"/>
        <end position="394"/>
    </location>
</feature>
<dbReference type="Pfam" id="PF00512">
    <property type="entry name" value="HisKA"/>
    <property type="match status" value="1"/>
</dbReference>
<dbReference type="PANTHER" id="PTHR45339">
    <property type="entry name" value="HYBRID SIGNAL TRANSDUCTION HISTIDINE KINASE J"/>
    <property type="match status" value="1"/>
</dbReference>
<dbReference type="SMART" id="SM00387">
    <property type="entry name" value="HATPase_c"/>
    <property type="match status" value="1"/>
</dbReference>
<evidence type="ECO:0000313" key="20">
    <source>
        <dbReference type="EMBL" id="NOH46929.1"/>
    </source>
</evidence>
<dbReference type="Pfam" id="PF00072">
    <property type="entry name" value="Response_reg"/>
    <property type="match status" value="2"/>
</dbReference>
<dbReference type="GO" id="GO:0016787">
    <property type="term" value="F:hydrolase activity"/>
    <property type="evidence" value="ECO:0007669"/>
    <property type="project" value="UniProtKB-KW"/>
</dbReference>
<dbReference type="GO" id="GO:0005886">
    <property type="term" value="C:plasma membrane"/>
    <property type="evidence" value="ECO:0007669"/>
    <property type="project" value="UniProtKB-SubCell"/>
</dbReference>
<evidence type="ECO:0000256" key="16">
    <source>
        <dbReference type="SAM" id="Coils"/>
    </source>
</evidence>
<feature type="domain" description="Response regulatory" evidence="19">
    <location>
        <begin position="770"/>
        <end position="889"/>
    </location>
</feature>
<dbReference type="CDD" id="cd00082">
    <property type="entry name" value="HisKA"/>
    <property type="match status" value="1"/>
</dbReference>
<name>A0A7Y4E0J1_9VIBR</name>
<comment type="caution">
    <text evidence="20">The sequence shown here is derived from an EMBL/GenBank/DDBJ whole genome shotgun (WGS) entry which is preliminary data.</text>
</comment>
<evidence type="ECO:0000256" key="11">
    <source>
        <dbReference type="ARBA" id="ARBA00022840"/>
    </source>
</evidence>